<evidence type="ECO:0000259" key="2">
    <source>
        <dbReference type="PROSITE" id="PS50011"/>
    </source>
</evidence>
<organism evidence="3 4">
    <name type="scientific">Thermocoleostomius sinensis A174</name>
    <dbReference type="NCBI Taxonomy" id="2016057"/>
    <lineage>
        <taxon>Bacteria</taxon>
        <taxon>Bacillati</taxon>
        <taxon>Cyanobacteriota</taxon>
        <taxon>Cyanophyceae</taxon>
        <taxon>Oculatellales</taxon>
        <taxon>Oculatellaceae</taxon>
        <taxon>Thermocoleostomius</taxon>
    </lineage>
</organism>
<accession>A0A9E9C4I5</accession>
<feature type="compositionally biased region" description="Low complexity" evidence="1">
    <location>
        <begin position="47"/>
        <end position="56"/>
    </location>
</feature>
<dbReference type="AlphaFoldDB" id="A0A9E9C4I5"/>
<keyword evidence="4" id="KW-1185">Reference proteome</keyword>
<sequence>MRLIDVWNSTLSRARNIGRIFFDPLYVLRRQAERGVERLGQVEARSDQPMPDSSSPSSPPSSSPNQLPDRSTSSLQSPTTDSQLRTKPDRLRKAASRITLRRISQTEKTVHLPSPPSHPSAPSHQAQLDPFLGKEIQRRGRYQFQKKLDQNNLDLPQTNPVSSTYTRYEGRTQGTQTVWINVYELSPKEFSPDEITERKQKFERINHLRLQPDRGKDFRLVSLREAIADQKEPYCYLITDPIEHGITLREYLSSQPTSQKQMSPERVRQVLDQVLQTLRFLHTQVYDPIYKQWGLVHGNISFDSLWIVEHQSVSDSNRPGFWIYVTDLALWEDLFRAPAQTEQKQKQLTPKRDLHALGEVAKELLKPDSNNNSMNEQKLQSDDKNLNLENLELFIQQLIDS</sequence>
<dbReference type="SUPFAM" id="SSF56112">
    <property type="entry name" value="Protein kinase-like (PK-like)"/>
    <property type="match status" value="1"/>
</dbReference>
<feature type="domain" description="Protein kinase" evidence="2">
    <location>
        <begin position="133"/>
        <end position="401"/>
    </location>
</feature>
<dbReference type="GO" id="GO:0004672">
    <property type="term" value="F:protein kinase activity"/>
    <property type="evidence" value="ECO:0007669"/>
    <property type="project" value="InterPro"/>
</dbReference>
<feature type="compositionally biased region" description="Polar residues" evidence="1">
    <location>
        <begin position="65"/>
        <end position="83"/>
    </location>
</feature>
<proteinExistence type="predicted"/>
<feature type="region of interest" description="Disordered" evidence="1">
    <location>
        <begin position="39"/>
        <end position="126"/>
    </location>
</feature>
<reference evidence="3" key="1">
    <citation type="submission" date="2022-12" db="EMBL/GenBank/DDBJ databases">
        <title>Polyphasic identification of a Novel Hot-Spring Cyanobacterium Ocullathermofonsia sinensis gen nov. sp. nov. and Genomic Insights on its Adaptations to the Thermal Habitat.</title>
        <authorList>
            <person name="Daroch M."/>
            <person name="Tang J."/>
            <person name="Jiang Y."/>
        </authorList>
    </citation>
    <scope>NUCLEOTIDE SEQUENCE</scope>
    <source>
        <strain evidence="3">PKUAC-SCTA174</strain>
    </source>
</reference>
<dbReference type="PROSITE" id="PS50011">
    <property type="entry name" value="PROTEIN_KINASE_DOM"/>
    <property type="match status" value="1"/>
</dbReference>
<name>A0A9E9C4I5_9CYAN</name>
<dbReference type="InterPro" id="IPR000719">
    <property type="entry name" value="Prot_kinase_dom"/>
</dbReference>
<gene>
    <name evidence="3" type="ORF">OXH18_23450</name>
</gene>
<dbReference type="RefSeq" id="WP_268609937.1">
    <property type="nucleotide sequence ID" value="NZ_CP113797.1"/>
</dbReference>
<evidence type="ECO:0000313" key="3">
    <source>
        <dbReference type="EMBL" id="WAL60091.1"/>
    </source>
</evidence>
<dbReference type="EMBL" id="CP113797">
    <property type="protein sequence ID" value="WAL60091.1"/>
    <property type="molecule type" value="Genomic_DNA"/>
</dbReference>
<dbReference type="KEGG" id="tsin:OXH18_23450"/>
<dbReference type="InterPro" id="IPR011009">
    <property type="entry name" value="Kinase-like_dom_sf"/>
</dbReference>
<evidence type="ECO:0000313" key="4">
    <source>
        <dbReference type="Proteomes" id="UP001163152"/>
    </source>
</evidence>
<evidence type="ECO:0000256" key="1">
    <source>
        <dbReference type="SAM" id="MobiDB-lite"/>
    </source>
</evidence>
<dbReference type="GO" id="GO:0005524">
    <property type="term" value="F:ATP binding"/>
    <property type="evidence" value="ECO:0007669"/>
    <property type="project" value="InterPro"/>
</dbReference>
<dbReference type="Proteomes" id="UP001163152">
    <property type="component" value="Chromosome"/>
</dbReference>
<dbReference type="Gene3D" id="1.10.510.10">
    <property type="entry name" value="Transferase(Phosphotransferase) domain 1"/>
    <property type="match status" value="1"/>
</dbReference>
<protein>
    <recommendedName>
        <fullName evidence="2">Protein kinase domain-containing protein</fullName>
    </recommendedName>
</protein>